<evidence type="ECO:0000313" key="3">
    <source>
        <dbReference type="Proteomes" id="UP001164743"/>
    </source>
</evidence>
<evidence type="ECO:0000313" key="2">
    <source>
        <dbReference type="EMBL" id="WAQ86050.1"/>
    </source>
</evidence>
<name>A0ABY7CLU1_9BASI</name>
<feature type="region of interest" description="Disordered" evidence="1">
    <location>
        <begin position="1"/>
        <end position="39"/>
    </location>
</feature>
<proteinExistence type="predicted"/>
<keyword evidence="3" id="KW-1185">Reference proteome</keyword>
<evidence type="ECO:0000256" key="1">
    <source>
        <dbReference type="SAM" id="MobiDB-lite"/>
    </source>
</evidence>
<reference evidence="2" key="1">
    <citation type="submission" date="2022-10" db="EMBL/GenBank/DDBJ databases">
        <title>Puccinia triticina Genome sequencing and assembly.</title>
        <authorList>
            <person name="Li C."/>
        </authorList>
    </citation>
    <scope>NUCLEOTIDE SEQUENCE</scope>
    <source>
        <strain evidence="2">Pt15</strain>
    </source>
</reference>
<sequence length="134" mass="14006">MSSQPDPHSPAGPPATATQLTPGPTRRARSPSNIAVGPKRAAGNGLVRQFLADLGGVTIVPDDLATDFNEMTKHNQNVVVLSTLRAVLSRLDSLTQAPTPLTGPQAPAAVDLPLAEQIRRFVFLSVDKVGPLAV</sequence>
<dbReference type="GeneID" id="77811306"/>
<dbReference type="Proteomes" id="UP001164743">
    <property type="component" value="Chromosome 6A"/>
</dbReference>
<organism evidence="2 3">
    <name type="scientific">Puccinia triticina</name>
    <dbReference type="NCBI Taxonomy" id="208348"/>
    <lineage>
        <taxon>Eukaryota</taxon>
        <taxon>Fungi</taxon>
        <taxon>Dikarya</taxon>
        <taxon>Basidiomycota</taxon>
        <taxon>Pucciniomycotina</taxon>
        <taxon>Pucciniomycetes</taxon>
        <taxon>Pucciniales</taxon>
        <taxon>Pucciniaceae</taxon>
        <taxon>Puccinia</taxon>
    </lineage>
</organism>
<gene>
    <name evidence="2" type="ORF">PtA15_6A680</name>
</gene>
<protein>
    <submittedName>
        <fullName evidence="2">Uncharacterized protein</fullName>
    </submittedName>
</protein>
<accession>A0ABY7CLU1</accession>
<dbReference type="EMBL" id="CP110426">
    <property type="protein sequence ID" value="WAQ86050.1"/>
    <property type="molecule type" value="Genomic_DNA"/>
</dbReference>
<dbReference type="RefSeq" id="XP_053021605.1">
    <property type="nucleotide sequence ID" value="XM_053170411.1"/>
</dbReference>